<gene>
    <name evidence="2" type="ORF">ALP29_04125</name>
</gene>
<comment type="caution">
    <text evidence="2">The sequence shown here is derived from an EMBL/GenBank/DDBJ whole genome shotgun (WGS) entry which is preliminary data.</text>
</comment>
<evidence type="ECO:0008006" key="4">
    <source>
        <dbReference type="Google" id="ProtNLM"/>
    </source>
</evidence>
<dbReference type="SUPFAM" id="SSF82185">
    <property type="entry name" value="Histone H3 K4-specific methyltransferase SET7/9 N-terminal domain"/>
    <property type="match status" value="2"/>
</dbReference>
<dbReference type="Proteomes" id="UP000280395">
    <property type="component" value="Unassembled WGS sequence"/>
</dbReference>
<dbReference type="AlphaFoldDB" id="A0A3M5UY51"/>
<reference evidence="2 3" key="1">
    <citation type="submission" date="2018-08" db="EMBL/GenBank/DDBJ databases">
        <title>Recombination of ecologically and evolutionarily significant loci maintains genetic cohesion in the Pseudomonas syringae species complex.</title>
        <authorList>
            <person name="Dillon M."/>
            <person name="Thakur S."/>
            <person name="Almeida R.N.D."/>
            <person name="Weir B.S."/>
            <person name="Guttman D.S."/>
        </authorList>
    </citation>
    <scope>NUCLEOTIDE SEQUENCE [LARGE SCALE GENOMIC DNA]</scope>
    <source>
        <strain evidence="2 3">ICMP 14479</strain>
    </source>
</reference>
<proteinExistence type="predicted"/>
<dbReference type="Pfam" id="PF07661">
    <property type="entry name" value="MORN_2"/>
    <property type="match status" value="2"/>
</dbReference>
<accession>A0A3M5UY51</accession>
<dbReference type="EMBL" id="RBUA01001043">
    <property type="protein sequence ID" value="RMU50716.1"/>
    <property type="molecule type" value="Genomic_DNA"/>
</dbReference>
<protein>
    <recommendedName>
        <fullName evidence="4">Toxin-antitoxin system YwqK family antitoxin</fullName>
    </recommendedName>
</protein>
<evidence type="ECO:0000313" key="3">
    <source>
        <dbReference type="Proteomes" id="UP000280395"/>
    </source>
</evidence>
<evidence type="ECO:0000313" key="2">
    <source>
        <dbReference type="EMBL" id="RMU50716.1"/>
    </source>
</evidence>
<dbReference type="Gene3D" id="2.20.110.10">
    <property type="entry name" value="Histone H3 K4-specific methyltransferase SET7/9 N-terminal domain"/>
    <property type="match status" value="3"/>
</dbReference>
<feature type="signal peptide" evidence="1">
    <location>
        <begin position="1"/>
        <end position="23"/>
    </location>
</feature>
<feature type="chain" id="PRO_5018136009" description="Toxin-antitoxin system YwqK family antitoxin" evidence="1">
    <location>
        <begin position="24"/>
        <end position="453"/>
    </location>
</feature>
<dbReference type="InterPro" id="IPR011652">
    <property type="entry name" value="MORN_2"/>
</dbReference>
<evidence type="ECO:0000256" key="1">
    <source>
        <dbReference type="SAM" id="SignalP"/>
    </source>
</evidence>
<dbReference type="RefSeq" id="WP_014718937.1">
    <property type="nucleotide sequence ID" value="NZ_RBUA01001043.1"/>
</dbReference>
<organism evidence="2 3">
    <name type="scientific">Pseudomonas syringae pv. avii</name>
    <dbReference type="NCBI Taxonomy" id="663959"/>
    <lineage>
        <taxon>Bacteria</taxon>
        <taxon>Pseudomonadati</taxon>
        <taxon>Pseudomonadota</taxon>
        <taxon>Gammaproteobacteria</taxon>
        <taxon>Pseudomonadales</taxon>
        <taxon>Pseudomonadaceae</taxon>
        <taxon>Pseudomonas</taxon>
        <taxon>Pseudomonas syringae</taxon>
    </lineage>
</organism>
<sequence length="453" mass="51684">MQFEYKKFLVTLALISNAIYAQAEQTHLSTILNIKMNATYLDIDTETPDSFGVKLMAAVRLTLSTEHSCGTSKLHITPDSIGVPVERFLAEVKKIKKYADDGAALFITHQDCDRKIPMATKFATCTGETCRSLTDVLIDGKMYLDENYRPVPAARSLFFIEQPQTYDKTLKAWKVYIYDKKTKKIAADGFVDNEDYAASKFIHKFRTFHSNGMVSSSIEMSAQGQREGKSIVRHKNGKIEKSINYNNGIITDGEYITYDPTGKIKIREHYANGVLNGPRVKLYANGNPESMEKYLDGSRSGISNYYYEDGTLKNIQDYDRGQLDGWDVKYFANGQTESQTLYTNQHIRISHEWNIDGIKVSQWEQDENHNRQGDDIEWYDNGQKRKHSIYKDGKLHGKMQGWSEDGTQLYSTEYAHGERNGQSRQWGRDGTLIEDCQYQAGKISEPCSVRTPL</sequence>
<keyword evidence="1" id="KW-0732">Signal</keyword>
<name>A0A3M5UY51_PSESX</name>